<evidence type="ECO:0000256" key="1">
    <source>
        <dbReference type="ARBA" id="ARBA00005215"/>
    </source>
</evidence>
<dbReference type="AlphaFoldDB" id="A0A840Y560"/>
<comment type="pathway">
    <text evidence="1">Carbohydrate biosynthesis; Calvin cycle.</text>
</comment>
<evidence type="ECO:0000256" key="3">
    <source>
        <dbReference type="ARBA" id="ARBA00012042"/>
    </source>
</evidence>
<protein>
    <recommendedName>
        <fullName evidence="3 11">Phosphoribulokinase</fullName>
        <ecNumber evidence="3 11">2.7.1.19</ecNumber>
    </recommendedName>
</protein>
<evidence type="ECO:0000259" key="13">
    <source>
        <dbReference type="Pfam" id="PF00485"/>
    </source>
</evidence>
<name>A0A840Y560_9PROT</name>
<dbReference type="GO" id="GO:0008974">
    <property type="term" value="F:phosphoribulokinase activity"/>
    <property type="evidence" value="ECO:0007669"/>
    <property type="project" value="UniProtKB-EC"/>
</dbReference>
<evidence type="ECO:0000256" key="8">
    <source>
        <dbReference type="ARBA" id="ARBA00022777"/>
    </source>
</evidence>
<feature type="transmembrane region" description="Helical" evidence="12">
    <location>
        <begin position="90"/>
        <end position="111"/>
    </location>
</feature>
<dbReference type="Pfam" id="PF00485">
    <property type="entry name" value="PRK"/>
    <property type="match status" value="1"/>
</dbReference>
<evidence type="ECO:0000256" key="10">
    <source>
        <dbReference type="ARBA" id="ARBA00047663"/>
    </source>
</evidence>
<dbReference type="SUPFAM" id="SSF52540">
    <property type="entry name" value="P-loop containing nucleoside triphosphate hydrolases"/>
    <property type="match status" value="1"/>
</dbReference>
<sequence length="687" mass="75660">MALIPHELLRDRRFLAGLLLRLAAILLLVPRMQPDWSSLFQWDAPWSGDEGVDPLDSLYGPVMVALKAPFTAIGTLADSLLGTGHSLTRFALGLGLIIVDYALLLVLRGLYRDSEDRVVLYYWLSPLVLFIVYWHGQADLLPVLLTAASLLLLRRSRPRAAGAMLGLAVATKVSALAVLPFLLIFLWSHRRYRDTVPGFALACGAVILVLLGPWMVFATEMRQMLAAGGELHRVFNLTIHLGEGQRLYVIPIAYLLLLYGAWHVGRMSFNLLYTVLGTAYLVLLLLTPESGGWYLWLVPFLLSYQLRAGRSGVALTYGFAGVFILLKLLVAAAPAVPLLGLEPVPKGPTGLAPEPSQLATALLSMFVALGGILNITMLRRGFGENDFFGIARQPLAIGIAGDSGTGKDTLALALGGLFGEGAVTGISGDDYHLFERRGKLWQAFTHLDPRANDLEAFSRDALSLIDWRPIMCRHYDHATGLFTPPRLIRASDVVLVTGLHALYAPALRAQLRTAVFLDMDEGLRRFFKIRRDVHQRGHTLEKVVASIERRRADYEAFIRPQREHADVVFSLLPADPELIRDFDHMGPVPLKLRVRLRNPIGLDRLARLLIALCGAQVDVAPAMGSAAAEIVVDGNDVQPEDIHLTALQLVPELEELLARNPAWQTGITGIMQLVVLQQIAELAPKRR</sequence>
<dbReference type="InterPro" id="IPR027417">
    <property type="entry name" value="P-loop_NTPase"/>
</dbReference>
<feature type="transmembrane region" description="Helical" evidence="12">
    <location>
        <begin position="165"/>
        <end position="187"/>
    </location>
</feature>
<feature type="transmembrane region" description="Helical" evidence="12">
    <location>
        <begin position="247"/>
        <end position="265"/>
    </location>
</feature>
<comment type="similarity">
    <text evidence="2 11">Belongs to the phosphoribulokinase family.</text>
</comment>
<dbReference type="EC" id="2.7.1.19" evidence="3 11"/>
<proteinExistence type="inferred from homology"/>
<feature type="domain" description="Phosphoribulokinase/uridine kinase" evidence="13">
    <location>
        <begin position="397"/>
        <end position="573"/>
    </location>
</feature>
<feature type="transmembrane region" description="Helical" evidence="12">
    <location>
        <begin position="271"/>
        <end position="302"/>
    </location>
</feature>
<evidence type="ECO:0000256" key="12">
    <source>
        <dbReference type="SAM" id="Phobius"/>
    </source>
</evidence>
<keyword evidence="5" id="KW-0113">Calvin cycle</keyword>
<organism evidence="14 15">
    <name type="scientific">Muricoccus pecuniae</name>
    <dbReference type="NCBI Taxonomy" id="693023"/>
    <lineage>
        <taxon>Bacteria</taxon>
        <taxon>Pseudomonadati</taxon>
        <taxon>Pseudomonadota</taxon>
        <taxon>Alphaproteobacteria</taxon>
        <taxon>Acetobacterales</taxon>
        <taxon>Roseomonadaceae</taxon>
        <taxon>Muricoccus</taxon>
    </lineage>
</organism>
<dbReference type="GO" id="GO:0019253">
    <property type="term" value="P:reductive pentose-phosphate cycle"/>
    <property type="evidence" value="ECO:0007669"/>
    <property type="project" value="UniProtKB-KW"/>
</dbReference>
<evidence type="ECO:0000256" key="11">
    <source>
        <dbReference type="RuleBase" id="RU004082"/>
    </source>
</evidence>
<keyword evidence="12" id="KW-1133">Transmembrane helix</keyword>
<evidence type="ECO:0000256" key="7">
    <source>
        <dbReference type="ARBA" id="ARBA00022741"/>
    </source>
</evidence>
<feature type="transmembrane region" description="Helical" evidence="12">
    <location>
        <begin position="356"/>
        <end position="375"/>
    </location>
</feature>
<dbReference type="Gene3D" id="3.40.50.300">
    <property type="entry name" value="P-loop containing nucleotide triphosphate hydrolases"/>
    <property type="match status" value="1"/>
</dbReference>
<keyword evidence="7" id="KW-0547">Nucleotide-binding</keyword>
<comment type="caution">
    <text evidence="14">The sequence shown here is derived from an EMBL/GenBank/DDBJ whole genome shotgun (WGS) entry which is preliminary data.</text>
</comment>
<evidence type="ECO:0000313" key="14">
    <source>
        <dbReference type="EMBL" id="MBB5693919.1"/>
    </source>
</evidence>
<keyword evidence="12" id="KW-0812">Transmembrane</keyword>
<dbReference type="InterPro" id="IPR006082">
    <property type="entry name" value="PRK"/>
</dbReference>
<evidence type="ECO:0000256" key="9">
    <source>
        <dbReference type="ARBA" id="ARBA00022840"/>
    </source>
</evidence>
<accession>A0A840Y560</accession>
<evidence type="ECO:0000313" key="15">
    <source>
        <dbReference type="Proteomes" id="UP000580654"/>
    </source>
</evidence>
<evidence type="ECO:0000256" key="2">
    <source>
        <dbReference type="ARBA" id="ARBA00009719"/>
    </source>
</evidence>
<reference evidence="14 15" key="1">
    <citation type="submission" date="2020-08" db="EMBL/GenBank/DDBJ databases">
        <title>Genomic Encyclopedia of Type Strains, Phase IV (KMG-IV): sequencing the most valuable type-strain genomes for metagenomic binning, comparative biology and taxonomic classification.</title>
        <authorList>
            <person name="Goeker M."/>
        </authorList>
    </citation>
    <scope>NUCLEOTIDE SEQUENCE [LARGE SCALE GENOMIC DNA]</scope>
    <source>
        <strain evidence="14 15">DSM 25622</strain>
    </source>
</reference>
<evidence type="ECO:0000256" key="5">
    <source>
        <dbReference type="ARBA" id="ARBA00022567"/>
    </source>
</evidence>
<dbReference type="GO" id="GO:0005524">
    <property type="term" value="F:ATP binding"/>
    <property type="evidence" value="ECO:0007669"/>
    <property type="project" value="UniProtKB-KW"/>
</dbReference>
<dbReference type="InterPro" id="IPR006083">
    <property type="entry name" value="PRK/URK"/>
</dbReference>
<feature type="transmembrane region" description="Helical" evidence="12">
    <location>
        <begin position="58"/>
        <end position="78"/>
    </location>
</feature>
<gene>
    <name evidence="14" type="ORF">FHS87_001956</name>
</gene>
<keyword evidence="12" id="KW-0472">Membrane</keyword>
<dbReference type="PROSITE" id="PS00567">
    <property type="entry name" value="PHOSPHORIBULOKINASE"/>
    <property type="match status" value="1"/>
</dbReference>
<keyword evidence="8 14" id="KW-0418">Kinase</keyword>
<dbReference type="Proteomes" id="UP000580654">
    <property type="component" value="Unassembled WGS sequence"/>
</dbReference>
<dbReference type="PANTHER" id="PTHR10285">
    <property type="entry name" value="URIDINE KINASE"/>
    <property type="match status" value="1"/>
</dbReference>
<keyword evidence="15" id="KW-1185">Reference proteome</keyword>
<keyword evidence="4" id="KW-0602">Photosynthesis</keyword>
<evidence type="ECO:0000256" key="4">
    <source>
        <dbReference type="ARBA" id="ARBA00022531"/>
    </source>
</evidence>
<feature type="transmembrane region" description="Helical" evidence="12">
    <location>
        <begin position="314"/>
        <end position="336"/>
    </location>
</feature>
<evidence type="ECO:0000256" key="6">
    <source>
        <dbReference type="ARBA" id="ARBA00022679"/>
    </source>
</evidence>
<keyword evidence="6" id="KW-0808">Transferase</keyword>
<dbReference type="RefSeq" id="WP_184516951.1">
    <property type="nucleotide sequence ID" value="NZ_JACIJD010000007.1"/>
</dbReference>
<feature type="transmembrane region" description="Helical" evidence="12">
    <location>
        <begin position="199"/>
        <end position="217"/>
    </location>
</feature>
<dbReference type="EMBL" id="JACIJD010000007">
    <property type="protein sequence ID" value="MBB5693919.1"/>
    <property type="molecule type" value="Genomic_DNA"/>
</dbReference>
<keyword evidence="9" id="KW-0067">ATP-binding</keyword>
<feature type="transmembrane region" description="Helical" evidence="12">
    <location>
        <begin position="131"/>
        <end position="153"/>
    </location>
</feature>
<dbReference type="PRINTS" id="PR00478">
    <property type="entry name" value="PHRIBLKINASE"/>
</dbReference>
<comment type="catalytic activity">
    <reaction evidence="10 11">
        <text>D-ribulose 5-phosphate + ATP = D-ribulose 1,5-bisphosphate + ADP + H(+)</text>
        <dbReference type="Rhea" id="RHEA:19365"/>
        <dbReference type="ChEBI" id="CHEBI:15378"/>
        <dbReference type="ChEBI" id="CHEBI:30616"/>
        <dbReference type="ChEBI" id="CHEBI:57870"/>
        <dbReference type="ChEBI" id="CHEBI:58121"/>
        <dbReference type="ChEBI" id="CHEBI:456216"/>
        <dbReference type="EC" id="2.7.1.19"/>
    </reaction>
</comment>